<evidence type="ECO:0000313" key="4">
    <source>
        <dbReference type="Proteomes" id="UP000647587"/>
    </source>
</evidence>
<evidence type="ECO:0000313" key="3">
    <source>
        <dbReference type="EMBL" id="GGK17470.1"/>
    </source>
</evidence>
<accession>A0ABQ2EN76</accession>
<evidence type="ECO:0000259" key="2">
    <source>
        <dbReference type="PROSITE" id="PS50110"/>
    </source>
</evidence>
<dbReference type="Gene3D" id="3.40.50.2300">
    <property type="match status" value="1"/>
</dbReference>
<gene>
    <name evidence="3" type="ORF">GCM10008955_08740</name>
</gene>
<dbReference type="SUPFAM" id="SSF52172">
    <property type="entry name" value="CheY-like"/>
    <property type="match status" value="1"/>
</dbReference>
<dbReference type="PROSITE" id="PS50110">
    <property type="entry name" value="RESPONSE_REGULATORY"/>
    <property type="match status" value="1"/>
</dbReference>
<dbReference type="InterPro" id="IPR011006">
    <property type="entry name" value="CheY-like_superfamily"/>
</dbReference>
<sequence length="138" mass="15215">MNPAFPLLLVEGNRTDRLLLHKALSKCGYALDAVICASAEEALHYLETAPLPSMVIASVALPDMDSEAFLQRLDLHPQWRSLPVVLWGRRSELQSHSGHRQLLTGLSLPVIEKGETLGEYISGLSELVNECMPQRLSA</sequence>
<dbReference type="InterPro" id="IPR001789">
    <property type="entry name" value="Sig_transdc_resp-reg_receiver"/>
</dbReference>
<name>A0ABQ2EN76_9DEIO</name>
<dbReference type="RefSeq" id="WP_189004942.1">
    <property type="nucleotide sequence ID" value="NZ_BMPP01000003.1"/>
</dbReference>
<keyword evidence="4" id="KW-1185">Reference proteome</keyword>
<protein>
    <recommendedName>
        <fullName evidence="2">Response regulatory domain-containing protein</fullName>
    </recommendedName>
</protein>
<comment type="caution">
    <text evidence="3">The sequence shown here is derived from an EMBL/GenBank/DDBJ whole genome shotgun (WGS) entry which is preliminary data.</text>
</comment>
<comment type="caution">
    <text evidence="1">Lacks conserved residue(s) required for the propagation of feature annotation.</text>
</comment>
<proteinExistence type="predicted"/>
<evidence type="ECO:0000256" key="1">
    <source>
        <dbReference type="PROSITE-ProRule" id="PRU00169"/>
    </source>
</evidence>
<reference evidence="4" key="1">
    <citation type="journal article" date="2019" name="Int. J. Syst. Evol. Microbiol.">
        <title>The Global Catalogue of Microorganisms (GCM) 10K type strain sequencing project: providing services to taxonomists for standard genome sequencing and annotation.</title>
        <authorList>
            <consortium name="The Broad Institute Genomics Platform"/>
            <consortium name="The Broad Institute Genome Sequencing Center for Infectious Disease"/>
            <person name="Wu L."/>
            <person name="Ma J."/>
        </authorList>
    </citation>
    <scope>NUCLEOTIDE SEQUENCE [LARGE SCALE GENOMIC DNA]</scope>
    <source>
        <strain evidence="4">JCM 30331</strain>
    </source>
</reference>
<feature type="domain" description="Response regulatory" evidence="2">
    <location>
        <begin position="6"/>
        <end position="128"/>
    </location>
</feature>
<dbReference type="Proteomes" id="UP000647587">
    <property type="component" value="Unassembled WGS sequence"/>
</dbReference>
<dbReference type="EMBL" id="BMPP01000003">
    <property type="protein sequence ID" value="GGK17470.1"/>
    <property type="molecule type" value="Genomic_DNA"/>
</dbReference>
<organism evidence="3 4">
    <name type="scientific">Deinococcus malanensis</name>
    <dbReference type="NCBI Taxonomy" id="1706855"/>
    <lineage>
        <taxon>Bacteria</taxon>
        <taxon>Thermotogati</taxon>
        <taxon>Deinococcota</taxon>
        <taxon>Deinococci</taxon>
        <taxon>Deinococcales</taxon>
        <taxon>Deinococcaceae</taxon>
        <taxon>Deinococcus</taxon>
    </lineage>
</organism>